<organism evidence="5">
    <name type="scientific">Ralstonia solanacearum</name>
    <name type="common">Pseudomonas solanacearum</name>
    <dbReference type="NCBI Taxonomy" id="305"/>
    <lineage>
        <taxon>Bacteria</taxon>
        <taxon>Pseudomonadati</taxon>
        <taxon>Pseudomonadota</taxon>
        <taxon>Betaproteobacteria</taxon>
        <taxon>Burkholderiales</taxon>
        <taxon>Burkholderiaceae</taxon>
        <taxon>Ralstonia</taxon>
        <taxon>Ralstonia solanacearum species complex</taxon>
    </lineage>
</organism>
<proteinExistence type="predicted"/>
<reference evidence="5" key="1">
    <citation type="submission" date="2015-10" db="EMBL/GenBank/DDBJ databases">
        <authorList>
            <person name="Gilbert D.G."/>
        </authorList>
    </citation>
    <scope>NUCLEOTIDE SEQUENCE</scope>
    <source>
        <strain evidence="5">Phyl III-seqv23</strain>
    </source>
</reference>
<evidence type="ECO:0000313" key="3">
    <source>
        <dbReference type="EMBL" id="CUV40269.1"/>
    </source>
</evidence>
<evidence type="ECO:0000313" key="5">
    <source>
        <dbReference type="EMBL" id="CUV60158.1"/>
    </source>
</evidence>
<reference evidence="6" key="2">
    <citation type="submission" date="2021-10" db="EMBL/GenBank/DDBJ databases">
        <title>Complete genome sequences of five Ralstonia solancearum strains isolated from sunflower.</title>
        <authorList>
            <person name="She X."/>
            <person name="He Z."/>
        </authorList>
    </citation>
    <scope>NUCLEOTIDE SEQUENCE</scope>
    <source>
        <strain evidence="6">RS638</strain>
    </source>
</reference>
<dbReference type="AlphaFoldDB" id="A0A0K1ZPP7"/>
<evidence type="ECO:0000313" key="2">
    <source>
        <dbReference type="EMBL" id="CUV34654.1"/>
    </source>
</evidence>
<evidence type="ECO:0000313" key="1">
    <source>
        <dbReference type="EMBL" id="CUV22790.1"/>
    </source>
</evidence>
<evidence type="ECO:0000313" key="6">
    <source>
        <dbReference type="EMBL" id="UZF14475.1"/>
    </source>
</evidence>
<gene>
    <name evidence="6" type="ORF">LH706_15935</name>
    <name evidence="5" type="ORF">RD1301_v1_750014</name>
    <name evidence="1" type="ORF">RUN1744_v1_250047</name>
    <name evidence="4" type="ORF">RUN215_v1_510053</name>
    <name evidence="2" type="ORF">TD1301_v1_1000005</name>
    <name evidence="3" type="ORF">TF3108_v1_430047</name>
</gene>
<sequence>MRRVMALVLALAAVAGAWQWSRHDRARLTHVRFSPIETVAAATDTPPGGTPLPMGASKSYWLKTCDERLGPMHVTVRTNETPLAFTNDRSVDQLTAEAPPYDRASRVLGKTYATLAAQFAVTTRYIALPTQPPTTCLRPSVDVVLILSDFRVTVAREFAPGSCAYEAIRAHEMRHVAVNRAVLPRAAELIRQEIQREYGGRLYFGDPDRMAAELEAALSRHWLPRARSLIELGLQAHEQIDTPQEQDRMSRVCNGDVQAVLQQLSRS</sequence>
<protein>
    <submittedName>
        <fullName evidence="5">Putative signal peptide protein</fullName>
    </submittedName>
</protein>
<dbReference type="EMBL" id="LN899820">
    <property type="protein sequence ID" value="CUV55543.1"/>
    <property type="molecule type" value="Genomic_DNA"/>
</dbReference>
<dbReference type="PATRIC" id="fig|305.107.peg.1348"/>
<dbReference type="EMBL" id="LN899823">
    <property type="protein sequence ID" value="CUV22790.1"/>
    <property type="molecule type" value="Genomic_DNA"/>
</dbReference>
<accession>A0A0K1ZPP7</accession>
<dbReference type="EMBL" id="LN899826">
    <property type="protein sequence ID" value="CUV40269.1"/>
    <property type="molecule type" value="Genomic_DNA"/>
</dbReference>
<dbReference type="EMBL" id="LN899825">
    <property type="protein sequence ID" value="CUV34654.1"/>
    <property type="molecule type" value="Genomic_DNA"/>
</dbReference>
<name>A0A0K1ZPP7_RALSL</name>
<dbReference type="EMBL" id="CP085043">
    <property type="protein sequence ID" value="UZF14475.1"/>
    <property type="molecule type" value="Genomic_DNA"/>
</dbReference>
<dbReference type="EMBL" id="LN899822">
    <property type="protein sequence ID" value="CUV60158.1"/>
    <property type="molecule type" value="Genomic_DNA"/>
</dbReference>
<evidence type="ECO:0000313" key="4">
    <source>
        <dbReference type="EMBL" id="CUV55543.1"/>
    </source>
</evidence>